<feature type="transmembrane region" description="Helical" evidence="1">
    <location>
        <begin position="272"/>
        <end position="291"/>
    </location>
</feature>
<accession>B1W5Q0</accession>
<organism evidence="2 3">
    <name type="scientific">Streptomyces griseus subsp. griseus (strain JCM 4626 / CBS 651.72 / NBRC 13350 / KCC S-0626 / ISP 5235)</name>
    <dbReference type="NCBI Taxonomy" id="455632"/>
    <lineage>
        <taxon>Bacteria</taxon>
        <taxon>Bacillati</taxon>
        <taxon>Actinomycetota</taxon>
        <taxon>Actinomycetes</taxon>
        <taxon>Kitasatosporales</taxon>
        <taxon>Streptomycetaceae</taxon>
        <taxon>Streptomyces</taxon>
    </lineage>
</organism>
<dbReference type="PATRIC" id="fig|455632.4.peg.6538"/>
<dbReference type="AlphaFoldDB" id="B1W5Q0"/>
<dbReference type="RefSeq" id="WP_012381897.1">
    <property type="nucleotide sequence ID" value="NC_010572.1"/>
</dbReference>
<dbReference type="eggNOG" id="ENOG502ZC42">
    <property type="taxonomic scope" value="Bacteria"/>
</dbReference>
<feature type="transmembrane region" description="Helical" evidence="1">
    <location>
        <begin position="239"/>
        <end position="260"/>
    </location>
</feature>
<keyword evidence="1" id="KW-1133">Transmembrane helix</keyword>
<dbReference type="EMBL" id="AP009493">
    <property type="protein sequence ID" value="BAG23207.1"/>
    <property type="molecule type" value="Genomic_DNA"/>
</dbReference>
<dbReference type="Proteomes" id="UP000001685">
    <property type="component" value="Chromosome"/>
</dbReference>
<evidence type="ECO:0000313" key="3">
    <source>
        <dbReference type="Proteomes" id="UP000001685"/>
    </source>
</evidence>
<feature type="transmembrane region" description="Helical" evidence="1">
    <location>
        <begin position="151"/>
        <end position="172"/>
    </location>
</feature>
<keyword evidence="1" id="KW-0812">Transmembrane</keyword>
<gene>
    <name evidence="2" type="ordered locus">SGR_6378</name>
</gene>
<feature type="transmembrane region" description="Helical" evidence="1">
    <location>
        <begin position="7"/>
        <end position="28"/>
    </location>
</feature>
<proteinExistence type="predicted"/>
<protein>
    <submittedName>
        <fullName evidence="2">Uncharacterized protein</fullName>
    </submittedName>
</protein>
<dbReference type="HOGENOM" id="CLU_076890_0_0_11"/>
<feature type="transmembrane region" description="Helical" evidence="1">
    <location>
        <begin position="115"/>
        <end position="139"/>
    </location>
</feature>
<evidence type="ECO:0000313" key="2">
    <source>
        <dbReference type="EMBL" id="BAG23207.1"/>
    </source>
</evidence>
<dbReference type="KEGG" id="sgr:SGR_6378"/>
<feature type="transmembrane region" description="Helical" evidence="1">
    <location>
        <begin position="48"/>
        <end position="67"/>
    </location>
</feature>
<reference evidence="3" key="1">
    <citation type="journal article" date="2008" name="J. Bacteriol.">
        <title>Genome sequence of the streptomycin-producing microorganism Streptomyces griseus IFO 13350.</title>
        <authorList>
            <person name="Ohnishi Y."/>
            <person name="Ishikawa J."/>
            <person name="Hara H."/>
            <person name="Suzuki H."/>
            <person name="Ikenoya M."/>
            <person name="Ikeda H."/>
            <person name="Yamashita A."/>
            <person name="Hattori M."/>
            <person name="Horinouchi S."/>
        </authorList>
    </citation>
    <scope>NUCLEOTIDE SEQUENCE [LARGE SCALE GENOMIC DNA]</scope>
    <source>
        <strain evidence="3">JCM 4626 / NBRC 13350</strain>
    </source>
</reference>
<sequence>MRALVRWHPALMITAGLMVVVSLFHAVGIVVDDRMYGQSPAWIKPLKFSLSFIVYTAWLGALVHLLEKTSGSLERKARKFGNWIVIAVWAEMFFLDLQTLRGTTVHFNFRTVLDAVIFESVGAIATTLVVINLLLVAVVLKKRAAAPPVMLALKIGTWLLVASSLVGIYMAFPTEPGGWSNDVVGAHSVGADIDHDVTPVIFWAAEGGDLRVSHFIGLHAFQLLPLIAMFLSRWVDRRMVWVLGTGYTAVFLLSLVQALAGEAPFEPSAPTLLAGGAILAGTLAGIVWARLNPSDAPPVPPAPERATEPESVNL</sequence>
<name>B1W5Q0_STRGG</name>
<feature type="transmembrane region" description="Helical" evidence="1">
    <location>
        <begin position="79"/>
        <end position="95"/>
    </location>
</feature>
<feature type="transmembrane region" description="Helical" evidence="1">
    <location>
        <begin position="212"/>
        <end position="232"/>
    </location>
</feature>
<evidence type="ECO:0000256" key="1">
    <source>
        <dbReference type="SAM" id="Phobius"/>
    </source>
</evidence>
<keyword evidence="1" id="KW-0472">Membrane</keyword>